<protein>
    <recommendedName>
        <fullName evidence="3">Squalene cyclase C-terminal domain-containing protein</fullName>
    </recommendedName>
</protein>
<evidence type="ECO:0000259" key="3">
    <source>
        <dbReference type="Pfam" id="PF13243"/>
    </source>
</evidence>
<feature type="compositionally biased region" description="Gly residues" evidence="1">
    <location>
        <begin position="139"/>
        <end position="159"/>
    </location>
</feature>
<dbReference type="EMBL" id="CP036434">
    <property type="protein sequence ID" value="QDV06019.1"/>
    <property type="molecule type" value="Genomic_DNA"/>
</dbReference>
<reference evidence="4 5" key="1">
    <citation type="submission" date="2019-02" db="EMBL/GenBank/DDBJ databases">
        <title>Deep-cultivation of Planctomycetes and their phenomic and genomic characterization uncovers novel biology.</title>
        <authorList>
            <person name="Wiegand S."/>
            <person name="Jogler M."/>
            <person name="Boedeker C."/>
            <person name="Pinto D."/>
            <person name="Vollmers J."/>
            <person name="Rivas-Marin E."/>
            <person name="Kohn T."/>
            <person name="Peeters S.H."/>
            <person name="Heuer A."/>
            <person name="Rast P."/>
            <person name="Oberbeckmann S."/>
            <person name="Bunk B."/>
            <person name="Jeske O."/>
            <person name="Meyerdierks A."/>
            <person name="Storesund J.E."/>
            <person name="Kallscheuer N."/>
            <person name="Luecker S."/>
            <person name="Lage O.M."/>
            <person name="Pohl T."/>
            <person name="Merkel B.J."/>
            <person name="Hornburger P."/>
            <person name="Mueller R.-W."/>
            <person name="Bruemmer F."/>
            <person name="Labrenz M."/>
            <person name="Spormann A.M."/>
            <person name="Op den Camp H."/>
            <person name="Overmann J."/>
            <person name="Amann R."/>
            <person name="Jetten M.S.M."/>
            <person name="Mascher T."/>
            <person name="Medema M.H."/>
            <person name="Devos D.P."/>
            <person name="Kaster A.-K."/>
            <person name="Ovreas L."/>
            <person name="Rohde M."/>
            <person name="Galperin M.Y."/>
            <person name="Jogler C."/>
        </authorList>
    </citation>
    <scope>NUCLEOTIDE SEQUENCE [LARGE SCALE GENOMIC DNA]</scope>
    <source>
        <strain evidence="4 5">Poly30</strain>
    </source>
</reference>
<keyword evidence="2" id="KW-0472">Membrane</keyword>
<feature type="compositionally biased region" description="Polar residues" evidence="1">
    <location>
        <begin position="116"/>
        <end position="125"/>
    </location>
</feature>
<evidence type="ECO:0000256" key="1">
    <source>
        <dbReference type="SAM" id="MobiDB-lite"/>
    </source>
</evidence>
<dbReference type="AlphaFoldDB" id="A0A518EPK5"/>
<feature type="region of interest" description="Disordered" evidence="1">
    <location>
        <begin position="107"/>
        <end position="165"/>
    </location>
</feature>
<proteinExistence type="predicted"/>
<name>A0A518EPK5_9BACT</name>
<feature type="domain" description="Squalene cyclase C-terminal" evidence="3">
    <location>
        <begin position="163"/>
        <end position="336"/>
    </location>
</feature>
<dbReference type="OrthoDB" id="238862at2"/>
<feature type="transmembrane region" description="Helical" evidence="2">
    <location>
        <begin position="37"/>
        <end position="60"/>
    </location>
</feature>
<keyword evidence="2" id="KW-1133">Transmembrane helix</keyword>
<accession>A0A518EPK5</accession>
<feature type="region of interest" description="Disordered" evidence="1">
    <location>
        <begin position="74"/>
        <end position="93"/>
    </location>
</feature>
<organism evidence="4 5">
    <name type="scientific">Saltatorellus ferox</name>
    <dbReference type="NCBI Taxonomy" id="2528018"/>
    <lineage>
        <taxon>Bacteria</taxon>
        <taxon>Pseudomonadati</taxon>
        <taxon>Planctomycetota</taxon>
        <taxon>Planctomycetia</taxon>
        <taxon>Planctomycetia incertae sedis</taxon>
        <taxon>Saltatorellus</taxon>
    </lineage>
</organism>
<evidence type="ECO:0000313" key="5">
    <source>
        <dbReference type="Proteomes" id="UP000320390"/>
    </source>
</evidence>
<evidence type="ECO:0000313" key="4">
    <source>
        <dbReference type="EMBL" id="QDV06019.1"/>
    </source>
</evidence>
<dbReference type="InterPro" id="IPR032696">
    <property type="entry name" value="SQ_cyclase_C"/>
</dbReference>
<dbReference type="SUPFAM" id="SSF48239">
    <property type="entry name" value="Terpenoid cyclases/Protein prenyltransferases"/>
    <property type="match status" value="1"/>
</dbReference>
<keyword evidence="5" id="KW-1185">Reference proteome</keyword>
<dbReference type="RefSeq" id="WP_145195829.1">
    <property type="nucleotide sequence ID" value="NZ_CP036434.1"/>
</dbReference>
<dbReference type="Pfam" id="PF13243">
    <property type="entry name" value="SQHop_cyclase_C"/>
    <property type="match status" value="1"/>
</dbReference>
<dbReference type="CDD" id="cd00688">
    <property type="entry name" value="ISOPREN_C2_like"/>
    <property type="match status" value="1"/>
</dbReference>
<dbReference type="InterPro" id="IPR008930">
    <property type="entry name" value="Terpenoid_cyclase/PrenylTrfase"/>
</dbReference>
<sequence length="513" mass="56725">MEPRADSATIISTLPKSWEDEETFHDVLYEWMERAPWLLLSGALHFVLFLVIAAIPWSVFEPADEQTIIAELEAPPEPDPIEELPEEPDEIETEEVMDEPVIEDFTSTESLEDSNDTALSDSVSPTPSPNPFDHTGENGVLGIGGGADGGRGLGGGPPRSGGTKQTNVAVDKGLAWLARHQDVDGRWNADDFMLHDPESDRTTGAGDPNHDVGLTGFALLAFLGDGHTLKRGKYRDTVTRGAKFLSQSQDRETGLIGHAIGHGYIYDHILATLALCEIVRLDRSVHLRQRAQKASHYLSRHRQPYGVWGYQPPPFGDTDTSVTGWALFAMKAAQDCGLEVDHEAFTATLLWFDEMTEEATGRVGYTERGSRSSRVLGVNDQFAPERGEALTAVGLLGRFFLGQTPDDSPIMTKQADLLLRTPPRWNPEAGDCDMYYWYYGSYAMFQMGGRHWKEWNRAMKSAVIDSQRADGSSMGSWDPAGPWGPQGGRVYSTAAMVLCMEVYYRYARLTGTR</sequence>
<keyword evidence="2" id="KW-0812">Transmembrane</keyword>
<dbReference type="Gene3D" id="1.50.10.20">
    <property type="match status" value="2"/>
</dbReference>
<dbReference type="Proteomes" id="UP000320390">
    <property type="component" value="Chromosome"/>
</dbReference>
<evidence type="ECO:0000256" key="2">
    <source>
        <dbReference type="SAM" id="Phobius"/>
    </source>
</evidence>
<gene>
    <name evidence="4" type="ORF">Poly30_15230</name>
</gene>